<reference evidence="2" key="2">
    <citation type="submission" date="2012-02" db="EMBL/GenBank/DDBJ databases">
        <title>Complete genome sequence of Blastococcus saxobsidens strain DD2.</title>
        <authorList>
            <person name="Genoscope."/>
        </authorList>
    </citation>
    <scope>NUCLEOTIDE SEQUENCE [LARGE SCALE GENOMIC DNA]</scope>
    <source>
        <strain evidence="2">DD2</strain>
    </source>
</reference>
<dbReference type="STRING" id="1146883.BLASA_4611"/>
<evidence type="ECO:0000313" key="1">
    <source>
        <dbReference type="EMBL" id="CCG05412.1"/>
    </source>
</evidence>
<reference evidence="1 2" key="1">
    <citation type="journal article" date="2012" name="J. Bacteriol.">
        <title>Genome Sequence of Blastococcus saxobsidens DD2, a Stone-Inhabiting Bacterium.</title>
        <authorList>
            <person name="Chouaia B."/>
            <person name="Crotti E."/>
            <person name="Brusetti L."/>
            <person name="Daffonchio D."/>
            <person name="Essoussi I."/>
            <person name="Nouioui I."/>
            <person name="Sbissi I."/>
            <person name="Ghodhbane-Gtari F."/>
            <person name="Gtari M."/>
            <person name="Vacherie B."/>
            <person name="Barbe V."/>
            <person name="Medigue C."/>
            <person name="Gury J."/>
            <person name="Pujic P."/>
            <person name="Normand P."/>
        </authorList>
    </citation>
    <scope>NUCLEOTIDE SEQUENCE [LARGE SCALE GENOMIC DNA]</scope>
    <source>
        <strain evidence="1 2">DD2</strain>
    </source>
</reference>
<name>H6RRD0_BLASD</name>
<evidence type="ECO:0000313" key="2">
    <source>
        <dbReference type="Proteomes" id="UP000007517"/>
    </source>
</evidence>
<protein>
    <submittedName>
        <fullName evidence="1">Site-specific recombinase XerD</fullName>
    </submittedName>
</protein>
<keyword evidence="2" id="KW-1185">Reference proteome</keyword>
<dbReference type="AlphaFoldDB" id="H6RRD0"/>
<dbReference type="HOGENOM" id="CLU_3365186_0_0_11"/>
<sequence>MDGSISRITLSDGSVRYRARYRDLSDRQHERRFKGKVDA</sequence>
<dbReference type="KEGG" id="bsd:BLASA_4611"/>
<dbReference type="EMBL" id="FO117623">
    <property type="protein sequence ID" value="CCG05412.1"/>
    <property type="molecule type" value="Genomic_DNA"/>
</dbReference>
<accession>H6RRD0</accession>
<dbReference type="Proteomes" id="UP000007517">
    <property type="component" value="Chromosome"/>
</dbReference>
<gene>
    <name evidence="1" type="ordered locus">BLASA_4611</name>
</gene>
<organism evidence="1 2">
    <name type="scientific">Blastococcus saxobsidens (strain DD2)</name>
    <dbReference type="NCBI Taxonomy" id="1146883"/>
    <lineage>
        <taxon>Bacteria</taxon>
        <taxon>Bacillati</taxon>
        <taxon>Actinomycetota</taxon>
        <taxon>Actinomycetes</taxon>
        <taxon>Geodermatophilales</taxon>
        <taxon>Geodermatophilaceae</taxon>
        <taxon>Blastococcus</taxon>
    </lineage>
</organism>
<proteinExistence type="predicted"/>